<dbReference type="EMBL" id="CP024985">
    <property type="protein sequence ID" value="ATZ29118.1"/>
    <property type="molecule type" value="Genomic_DNA"/>
</dbReference>
<gene>
    <name evidence="1" type="ORF">SLAV_36765</name>
</gene>
<evidence type="ECO:0000313" key="1">
    <source>
        <dbReference type="EMBL" id="ATZ29118.1"/>
    </source>
</evidence>
<dbReference type="GeneID" id="49389152"/>
<organism evidence="1 2">
    <name type="scientific">Streptomyces lavendulae subsp. lavendulae</name>
    <dbReference type="NCBI Taxonomy" id="58340"/>
    <lineage>
        <taxon>Bacteria</taxon>
        <taxon>Bacillati</taxon>
        <taxon>Actinomycetota</taxon>
        <taxon>Actinomycetes</taxon>
        <taxon>Kitasatosporales</taxon>
        <taxon>Streptomycetaceae</taxon>
        <taxon>Streptomyces</taxon>
    </lineage>
</organism>
<keyword evidence="2" id="KW-1185">Reference proteome</keyword>
<reference evidence="1 2" key="1">
    <citation type="submission" date="2017-11" db="EMBL/GenBank/DDBJ databases">
        <title>Complete genome sequence of Streptomyces lavendulae subsp. lavendulae CCM 3239 (formerly 'Streptomyces aureofaciens CCM 3239'), the producer of the angucycline-type antibiotic auricin.</title>
        <authorList>
            <person name="Busche T."/>
            <person name="Novakova R."/>
            <person name="Al'Dilaimi A."/>
            <person name="Homerova D."/>
            <person name="Feckova L."/>
            <person name="Rezuchova B."/>
            <person name="Mingyar E."/>
            <person name="Csolleiova D."/>
            <person name="Bekeova C."/>
            <person name="Winkler A."/>
            <person name="Sevcikova B."/>
            <person name="Kalinowski J."/>
            <person name="Kormanec J."/>
            <person name="Ruckert C."/>
        </authorList>
    </citation>
    <scope>NUCLEOTIDE SEQUENCE [LARGE SCALE GENOMIC DNA]</scope>
    <source>
        <strain evidence="1 2">CCM 3239</strain>
    </source>
</reference>
<accession>A0A2K8PRN3</accession>
<dbReference type="Proteomes" id="UP000231791">
    <property type="component" value="Chromosome"/>
</dbReference>
<sequence>MVAMLEDGTPMNNTYPCTGGYTCLFYNSTFKGATIRQGQGAKPANIPDYAPYNFYGEGAGSGQGVKNNAASGMSVAPVSSRPGEARPLG</sequence>
<dbReference type="OrthoDB" id="2677885at2"/>
<proteinExistence type="predicted"/>
<dbReference type="RefSeq" id="WP_030238020.1">
    <property type="nucleotide sequence ID" value="NZ_CP024985.1"/>
</dbReference>
<protein>
    <submittedName>
        <fullName evidence="1">Uncharacterized protein</fullName>
    </submittedName>
</protein>
<evidence type="ECO:0000313" key="2">
    <source>
        <dbReference type="Proteomes" id="UP000231791"/>
    </source>
</evidence>
<dbReference type="AlphaFoldDB" id="A0A2K8PRN3"/>
<dbReference type="KEGG" id="slx:SLAV_36765"/>
<name>A0A2K8PRN3_STRLA</name>